<feature type="non-terminal residue" evidence="2">
    <location>
        <position position="325"/>
    </location>
</feature>
<dbReference type="PANTHER" id="PTHR46108:SF4">
    <property type="entry name" value="BLUE CHEESE"/>
    <property type="match status" value="1"/>
</dbReference>
<evidence type="ECO:0000313" key="2">
    <source>
        <dbReference type="EMBL" id="KAL0092913.1"/>
    </source>
</evidence>
<organism evidence="2 3">
    <name type="scientific">Phycomyces blakesleeanus</name>
    <dbReference type="NCBI Taxonomy" id="4837"/>
    <lineage>
        <taxon>Eukaryota</taxon>
        <taxon>Fungi</taxon>
        <taxon>Fungi incertae sedis</taxon>
        <taxon>Mucoromycota</taxon>
        <taxon>Mucoromycotina</taxon>
        <taxon>Mucoromycetes</taxon>
        <taxon>Mucorales</taxon>
        <taxon>Phycomycetaceae</taxon>
        <taxon>Phycomyces</taxon>
    </lineage>
</organism>
<accession>A0ABR3BA42</accession>
<dbReference type="InterPro" id="IPR051944">
    <property type="entry name" value="BEACH_domain_protein"/>
</dbReference>
<protein>
    <submittedName>
        <fullName evidence="2">Uncharacterized protein</fullName>
    </submittedName>
</protein>
<sequence length="325" mass="37773">MWRSWVDRINTVNKNPCSDDHPAMSPEELHQRAQKQANLRDLFNQSQDLLMTESERSDIFLSQVLPAYCAFYDADPGPHVFETFYDIRTFIVVLARHLVSGIRSVPDTTNKTESSKVLMDNLRSKLHLYYVLKAINISTFGPNVLVTVMLQQRVPSVVIKLFRSFIDLPRSYYDTETKQGVSDSMVTLEDAGNVVVDTLKQCVKNPSVLTRLIVEDTFFLLLRLILAKPAEWIASPNDGETQEPGYMVWKHKALEILRCAHMNWDAAQYLYLKRWITMPTQLWRENIDKSRLGMIEYYEILISAELIYLQLKMSIEVDFLDFYNE</sequence>
<name>A0ABR3BA42_PHYBL</name>
<dbReference type="Proteomes" id="UP001448207">
    <property type="component" value="Unassembled WGS sequence"/>
</dbReference>
<evidence type="ECO:0000313" key="3">
    <source>
        <dbReference type="Proteomes" id="UP001448207"/>
    </source>
</evidence>
<keyword evidence="1" id="KW-0853">WD repeat</keyword>
<dbReference type="PANTHER" id="PTHR46108">
    <property type="entry name" value="BLUE CHEESE"/>
    <property type="match status" value="1"/>
</dbReference>
<keyword evidence="3" id="KW-1185">Reference proteome</keyword>
<dbReference type="EMBL" id="JBCLYO010000002">
    <property type="protein sequence ID" value="KAL0092913.1"/>
    <property type="molecule type" value="Genomic_DNA"/>
</dbReference>
<evidence type="ECO:0000256" key="1">
    <source>
        <dbReference type="ARBA" id="ARBA00022574"/>
    </source>
</evidence>
<comment type="caution">
    <text evidence="2">The sequence shown here is derived from an EMBL/GenBank/DDBJ whole genome shotgun (WGS) entry which is preliminary data.</text>
</comment>
<proteinExistence type="predicted"/>
<gene>
    <name evidence="2" type="ORF">J3Q64DRAFT_1818993</name>
</gene>
<reference evidence="2 3" key="1">
    <citation type="submission" date="2024-04" db="EMBL/GenBank/DDBJ databases">
        <title>Symmetric and asymmetric DNA N6-adenine methylation regulates different biological responses in Mucorales.</title>
        <authorList>
            <consortium name="Lawrence Berkeley National Laboratory"/>
            <person name="Lax C."/>
            <person name="Mondo S.J."/>
            <person name="Osorio-Concepcion M."/>
            <person name="Muszewska A."/>
            <person name="Corrochano-Luque M."/>
            <person name="Gutierrez G."/>
            <person name="Riley R."/>
            <person name="Lipzen A."/>
            <person name="Guo J."/>
            <person name="Hundley H."/>
            <person name="Amirebrahimi M."/>
            <person name="Ng V."/>
            <person name="Lorenzo-Gutierrez D."/>
            <person name="Binder U."/>
            <person name="Yang J."/>
            <person name="Song Y."/>
            <person name="Canovas D."/>
            <person name="Navarro E."/>
            <person name="Freitag M."/>
            <person name="Gabaldon T."/>
            <person name="Grigoriev I.V."/>
            <person name="Corrochano L.M."/>
            <person name="Nicolas F.E."/>
            <person name="Garre V."/>
        </authorList>
    </citation>
    <scope>NUCLEOTIDE SEQUENCE [LARGE SCALE GENOMIC DNA]</scope>
    <source>
        <strain evidence="2 3">L51</strain>
    </source>
</reference>